<dbReference type="AlphaFoldDB" id="A0A8B8A1D9"/>
<gene>
    <name evidence="3" type="primary">LOC110990768</name>
</gene>
<dbReference type="InterPro" id="IPR010600">
    <property type="entry name" value="ITI_HC_C"/>
</dbReference>
<dbReference type="Pfam" id="PF06668">
    <property type="entry name" value="ITI_HC_C"/>
    <property type="match status" value="1"/>
</dbReference>
<reference evidence="3" key="1">
    <citation type="submission" date="2025-08" db="UniProtKB">
        <authorList>
            <consortium name="RefSeq"/>
        </authorList>
    </citation>
    <scope>IDENTIFICATION</scope>
</reference>
<name>A0A8B8A1D9_ACAPL</name>
<accession>A0A8B8A1D9</accession>
<protein>
    <submittedName>
        <fullName evidence="3">Inter-alpha-trypsin inhibitor heavy chain H2-like</fullName>
    </submittedName>
</protein>
<evidence type="ECO:0000259" key="1">
    <source>
        <dbReference type="Pfam" id="PF06668"/>
    </source>
</evidence>
<dbReference type="OrthoDB" id="299997at2759"/>
<proteinExistence type="predicted"/>
<feature type="domain" description="Inter-alpha-trypsin inhibitor heavy chain C-terminal" evidence="1">
    <location>
        <begin position="2"/>
        <end position="90"/>
    </location>
</feature>
<dbReference type="KEGG" id="aplc:110990768"/>
<organism evidence="2 3">
    <name type="scientific">Acanthaster planci</name>
    <name type="common">Crown-of-thorns starfish</name>
    <dbReference type="NCBI Taxonomy" id="133434"/>
    <lineage>
        <taxon>Eukaryota</taxon>
        <taxon>Metazoa</taxon>
        <taxon>Echinodermata</taxon>
        <taxon>Eleutherozoa</taxon>
        <taxon>Asterozoa</taxon>
        <taxon>Asteroidea</taxon>
        <taxon>Valvatacea</taxon>
        <taxon>Valvatida</taxon>
        <taxon>Acanthasteridae</taxon>
        <taxon>Acanthaster</taxon>
    </lineage>
</organism>
<dbReference type="GO" id="GO:0004867">
    <property type="term" value="F:serine-type endopeptidase inhibitor activity"/>
    <property type="evidence" value="ECO:0007669"/>
    <property type="project" value="InterPro"/>
</dbReference>
<sequence>MRHNVARHHVGKVDFFGLYVVEGEGVSHQVHGIIGQFQRRKIHLERKSATVDGDEVKSYTRIRSRRVEVIRSEKLDRLTGKMEQCWYAGNNAEGVIDGTYTDYLVEA</sequence>
<keyword evidence="2" id="KW-1185">Reference proteome</keyword>
<dbReference type="GeneID" id="110990768"/>
<dbReference type="OMA" id="KSYTRIR"/>
<evidence type="ECO:0000313" key="2">
    <source>
        <dbReference type="Proteomes" id="UP000694845"/>
    </source>
</evidence>
<evidence type="ECO:0000313" key="3">
    <source>
        <dbReference type="RefSeq" id="XP_022111563.1"/>
    </source>
</evidence>
<dbReference type="GO" id="GO:0030212">
    <property type="term" value="P:hyaluronan metabolic process"/>
    <property type="evidence" value="ECO:0007669"/>
    <property type="project" value="InterPro"/>
</dbReference>
<dbReference type="RefSeq" id="XP_022111563.1">
    <property type="nucleotide sequence ID" value="XM_022255871.1"/>
</dbReference>
<dbReference type="Proteomes" id="UP000694845">
    <property type="component" value="Unplaced"/>
</dbReference>